<name>A0A098AZC9_DESHA</name>
<organism evidence="12">
    <name type="scientific">Desulfitobacterium hafniense</name>
    <name type="common">Desulfitobacterium frappieri</name>
    <dbReference type="NCBI Taxonomy" id="49338"/>
    <lineage>
        <taxon>Bacteria</taxon>
        <taxon>Bacillati</taxon>
        <taxon>Bacillota</taxon>
        <taxon>Clostridia</taxon>
        <taxon>Eubacteriales</taxon>
        <taxon>Desulfitobacteriaceae</taxon>
        <taxon>Desulfitobacterium</taxon>
    </lineage>
</organism>
<keyword evidence="6" id="KW-0479">Metal-binding</keyword>
<comment type="cofactor">
    <cofactor evidence="2">
        <name>[4Fe-4S] cluster</name>
        <dbReference type="ChEBI" id="CHEBI:49883"/>
    </cofactor>
</comment>
<keyword evidence="8 12" id="KW-0560">Oxidoreductase</keyword>
<keyword evidence="7" id="KW-0732">Signal</keyword>
<evidence type="ECO:0000313" key="12">
    <source>
        <dbReference type="EMBL" id="CDX01472.1"/>
    </source>
</evidence>
<dbReference type="EC" id="1.7.99.4" evidence="12"/>
<dbReference type="SMART" id="SM00926">
    <property type="entry name" value="Molybdop_Fe4S4"/>
    <property type="match status" value="1"/>
</dbReference>
<keyword evidence="9" id="KW-0408">Iron</keyword>
<keyword evidence="10" id="KW-0411">Iron-sulfur</keyword>
<dbReference type="Pfam" id="PF01568">
    <property type="entry name" value="Molydop_binding"/>
    <property type="match status" value="1"/>
</dbReference>
<evidence type="ECO:0000256" key="1">
    <source>
        <dbReference type="ARBA" id="ARBA00001942"/>
    </source>
</evidence>
<dbReference type="SUPFAM" id="SSF50692">
    <property type="entry name" value="ADC-like"/>
    <property type="match status" value="1"/>
</dbReference>
<dbReference type="InterPro" id="IPR011888">
    <property type="entry name" value="Anaer_DMSO_reductase"/>
</dbReference>
<feature type="domain" description="4Fe-4S Mo/W bis-MGD-type" evidence="11">
    <location>
        <begin position="52"/>
        <end position="113"/>
    </location>
</feature>
<comment type="cofactor">
    <cofactor evidence="1">
        <name>Mo-bis(molybdopterin guanine dinucleotide)</name>
        <dbReference type="ChEBI" id="CHEBI:60539"/>
    </cofactor>
</comment>
<dbReference type="Gene3D" id="3.40.50.740">
    <property type="match status" value="2"/>
</dbReference>
<dbReference type="PATRIC" id="fig|49338.4.peg.1705"/>
<dbReference type="EMBL" id="LK996017">
    <property type="protein sequence ID" value="CDX01472.1"/>
    <property type="molecule type" value="Genomic_DNA"/>
</dbReference>
<dbReference type="SUPFAM" id="SSF53706">
    <property type="entry name" value="Formate dehydrogenase/DMSO reductase, domains 1-3"/>
    <property type="match status" value="1"/>
</dbReference>
<dbReference type="GO" id="GO:0030288">
    <property type="term" value="C:outer membrane-bounded periplasmic space"/>
    <property type="evidence" value="ECO:0007669"/>
    <property type="project" value="TreeGrafter"/>
</dbReference>
<dbReference type="PROSITE" id="PS00551">
    <property type="entry name" value="MOLYBDOPTERIN_PROK_1"/>
    <property type="match status" value="1"/>
</dbReference>
<dbReference type="PROSITE" id="PS51257">
    <property type="entry name" value="PROKAR_LIPOPROTEIN"/>
    <property type="match status" value="1"/>
</dbReference>
<dbReference type="GO" id="GO:0030151">
    <property type="term" value="F:molybdenum ion binding"/>
    <property type="evidence" value="ECO:0007669"/>
    <property type="project" value="InterPro"/>
</dbReference>
<dbReference type="GO" id="GO:0009061">
    <property type="term" value="P:anaerobic respiration"/>
    <property type="evidence" value="ECO:0007669"/>
    <property type="project" value="TreeGrafter"/>
</dbReference>
<dbReference type="RefSeq" id="WP_208925520.1">
    <property type="nucleotide sequence ID" value="NZ_JAYFNZ010000043.1"/>
</dbReference>
<evidence type="ECO:0000256" key="5">
    <source>
        <dbReference type="ARBA" id="ARBA00022505"/>
    </source>
</evidence>
<dbReference type="NCBIfam" id="TIGR02166">
    <property type="entry name" value="dmsA_ynfE"/>
    <property type="match status" value="1"/>
</dbReference>
<evidence type="ECO:0000256" key="9">
    <source>
        <dbReference type="ARBA" id="ARBA00023004"/>
    </source>
</evidence>
<keyword evidence="4" id="KW-0004">4Fe-4S</keyword>
<dbReference type="Pfam" id="PF10518">
    <property type="entry name" value="TAT_signal"/>
    <property type="match status" value="1"/>
</dbReference>
<dbReference type="InterPro" id="IPR006311">
    <property type="entry name" value="TAT_signal"/>
</dbReference>
<dbReference type="Pfam" id="PF04879">
    <property type="entry name" value="Molybdop_Fe4S4"/>
    <property type="match status" value="1"/>
</dbReference>
<dbReference type="InterPro" id="IPR006656">
    <property type="entry name" value="Mopterin_OxRdtase"/>
</dbReference>
<reference evidence="12" key="1">
    <citation type="submission" date="2014-07" db="EMBL/GenBank/DDBJ databases">
        <authorList>
            <person name="Hornung V.Bastian."/>
        </authorList>
    </citation>
    <scope>NUCLEOTIDE SEQUENCE</scope>
    <source>
        <strain evidence="12">PCE-S</strain>
    </source>
</reference>
<accession>A0A098AZC9</accession>
<dbReference type="InterPro" id="IPR019546">
    <property type="entry name" value="TAT_signal_bac_arc"/>
</dbReference>
<dbReference type="CDD" id="cd02794">
    <property type="entry name" value="MopB_CT_DmsA-EC"/>
    <property type="match status" value="1"/>
</dbReference>
<dbReference type="InterPro" id="IPR006657">
    <property type="entry name" value="MoPterin_dinucl-bd_dom"/>
</dbReference>
<dbReference type="GO" id="GO:0009055">
    <property type="term" value="F:electron transfer activity"/>
    <property type="evidence" value="ECO:0007669"/>
    <property type="project" value="TreeGrafter"/>
</dbReference>
<dbReference type="InterPro" id="IPR050612">
    <property type="entry name" value="Prok_Mopterin_Oxidored"/>
</dbReference>
<dbReference type="GO" id="GO:0043546">
    <property type="term" value="F:molybdopterin cofactor binding"/>
    <property type="evidence" value="ECO:0007669"/>
    <property type="project" value="InterPro"/>
</dbReference>
<evidence type="ECO:0000256" key="2">
    <source>
        <dbReference type="ARBA" id="ARBA00001966"/>
    </source>
</evidence>
<dbReference type="Gene3D" id="2.40.40.20">
    <property type="match status" value="1"/>
</dbReference>
<evidence type="ECO:0000256" key="6">
    <source>
        <dbReference type="ARBA" id="ARBA00022723"/>
    </source>
</evidence>
<dbReference type="PROSITE" id="PS51669">
    <property type="entry name" value="4FE4S_MOW_BIS_MGD"/>
    <property type="match status" value="1"/>
</dbReference>
<keyword evidence="5" id="KW-0500">Molybdenum</keyword>
<comment type="similarity">
    <text evidence="3">Belongs to the prokaryotic molybdopterin-containing oxidoreductase family.</text>
</comment>
<evidence type="ECO:0000259" key="11">
    <source>
        <dbReference type="PROSITE" id="PS51669"/>
    </source>
</evidence>
<protein>
    <submittedName>
        <fullName evidence="12">Dimethyl sulfoxide reductase DmsA</fullName>
        <ecNumber evidence="12">1.7.99.4</ecNumber>
    </submittedName>
</protein>
<dbReference type="PROSITE" id="PS00932">
    <property type="entry name" value="MOLYBDOPTERIN_PROK_3"/>
    <property type="match status" value="1"/>
</dbReference>
<dbReference type="PANTHER" id="PTHR43742">
    <property type="entry name" value="TRIMETHYLAMINE-N-OXIDE REDUCTASE"/>
    <property type="match status" value="1"/>
</dbReference>
<dbReference type="InterPro" id="IPR009010">
    <property type="entry name" value="Asp_de-COase-like_dom_sf"/>
</dbReference>
<gene>
    <name evidence="12" type="ORF">DPCES_1585</name>
</gene>
<evidence type="ECO:0000256" key="3">
    <source>
        <dbReference type="ARBA" id="ARBA00010312"/>
    </source>
</evidence>
<dbReference type="PROSITE" id="PS51318">
    <property type="entry name" value="TAT"/>
    <property type="match status" value="1"/>
</dbReference>
<dbReference type="Gene3D" id="2.20.25.90">
    <property type="entry name" value="ADC-like domains"/>
    <property type="match status" value="1"/>
</dbReference>
<evidence type="ECO:0000256" key="4">
    <source>
        <dbReference type="ARBA" id="ARBA00022485"/>
    </source>
</evidence>
<evidence type="ECO:0000256" key="7">
    <source>
        <dbReference type="ARBA" id="ARBA00022729"/>
    </source>
</evidence>
<dbReference type="Gene3D" id="3.40.228.10">
    <property type="entry name" value="Dimethylsulfoxide Reductase, domain 2"/>
    <property type="match status" value="1"/>
</dbReference>
<dbReference type="GO" id="GO:0051539">
    <property type="term" value="F:4 iron, 4 sulfur cluster binding"/>
    <property type="evidence" value="ECO:0007669"/>
    <property type="project" value="UniProtKB-KW"/>
</dbReference>
<dbReference type="FunFam" id="3.40.228.10:FF:000004">
    <property type="entry name" value="Dimethyl sulfoxide reductase subunit A"/>
    <property type="match status" value="1"/>
</dbReference>
<dbReference type="PANTHER" id="PTHR43742:SF3">
    <property type="entry name" value="DIMETHYL SULFOXIDE REDUCTASE DMSA"/>
    <property type="match status" value="1"/>
</dbReference>
<dbReference type="InterPro" id="IPR006963">
    <property type="entry name" value="Mopterin_OxRdtase_4Fe-4S_dom"/>
</dbReference>
<evidence type="ECO:0000256" key="10">
    <source>
        <dbReference type="ARBA" id="ARBA00023014"/>
    </source>
</evidence>
<dbReference type="AlphaFoldDB" id="A0A098AZC9"/>
<dbReference type="CDD" id="cd02770">
    <property type="entry name" value="MopB_DmsA-EC"/>
    <property type="match status" value="1"/>
</dbReference>
<dbReference type="InterPro" id="IPR006655">
    <property type="entry name" value="Mopterin_OxRdtase_prok_CS"/>
</dbReference>
<dbReference type="GO" id="GO:0009389">
    <property type="term" value="F:dimethyl sulfoxide reductase activity"/>
    <property type="evidence" value="ECO:0007669"/>
    <property type="project" value="InterPro"/>
</dbReference>
<dbReference type="InterPro" id="IPR027467">
    <property type="entry name" value="MopterinOxRdtase_cofactor_BS"/>
</dbReference>
<proteinExistence type="inferred from homology"/>
<dbReference type="Pfam" id="PF00384">
    <property type="entry name" value="Molybdopterin"/>
    <property type="match status" value="1"/>
</dbReference>
<evidence type="ECO:0000256" key="8">
    <source>
        <dbReference type="ARBA" id="ARBA00023002"/>
    </source>
</evidence>
<sequence>MVNKDFKVSRRSFLKWSAAVAGSSTLVGCMPLTSGAGAEPAVAQAGNRHLDAEIKPSICWHNCGGRCQIKAQVKDGVVLSFVTDNEGPDTPDNLQARACLKGRSQRQRLYHPDRLKYPMKRVGERGAGQWEKISWEEALDTTASELKRIINQYGNESVYFIYASGVGGAFNQSYVGGASARLLNALGGYLSFYGNYSQANYMYAIPYMFGAGYGGSSPTSFSDAQLIVMFGDNPASTRVGGLNSTYYLKLAKENGTKVIVIDPRHSDTVGTFADQWIPIRPTTDAALVAGLAYVILTEELHDQAFLDKYCIGFDEEHMPEGVPAGNSYKSYLLGVSDGQPKTPQWASEITGVPVETIIQLAREIAGAKPCFILQGRGMQRHANGEFQALSVPLLALMTGNMGKLGANPGMYEGFTSVKMGAYPAGTNPIQAKVSFFMFTDAIEKGGNHTKENGGLQGADRLQHGIKFIWNYGGNALINQHSDTGRTTELLKDTSKCEFILGIENFMTPSMEYADIILPDITQFEQEDIVTRALGQGLALYGQKLVDPLYECKGVYEICTELAKRLGVLDKFDEGKSQEQYLRECVAVAQAAHPDFPSFEAFREKGIYKTKPKKVIAYQAFVEDPEKNPLQTPSGKVEIFSKTLYDMNNPERIPAVPKYVAVAEGPKGALKEKYPLQCIGHHSKRRVHSTFDNLPWMEEAEPQKLWLNPQDAAARGIEDDDTVKIFNDRGTVKVKVKVTPRLIPGVCSLPQGAWYTPDAQGVDTRGCINTLTTWEPTALAWGNPQHTNLVQVEKA</sequence>